<dbReference type="AlphaFoldDB" id="A0A101SMT5"/>
<sequence length="76" mass="8755">MEWTDLYPALDPVNFPMLWALSPYGDAVFNERQVPLLLAELDRLPEAYGGIWVDQVRELCTVVQGGTHRYLWFVGD</sequence>
<reference evidence="1 2" key="1">
    <citation type="submission" date="2015-10" db="EMBL/GenBank/DDBJ databases">
        <title>Draft genome sequence of Streptomyces griseoruber DSM 40281, type strain for the species Streptomyces griseoruber.</title>
        <authorList>
            <person name="Ruckert C."/>
            <person name="Winkler A."/>
            <person name="Kalinowski J."/>
            <person name="Kampfer P."/>
            <person name="Glaeser S."/>
        </authorList>
    </citation>
    <scope>NUCLEOTIDE SEQUENCE [LARGE SCALE GENOMIC DNA]</scope>
    <source>
        <strain evidence="1 2">DSM 40281</strain>
    </source>
</reference>
<name>A0A101SMT5_9ACTN</name>
<proteinExistence type="predicted"/>
<keyword evidence="2" id="KW-1185">Reference proteome</keyword>
<dbReference type="OrthoDB" id="3481175at2"/>
<dbReference type="Proteomes" id="UP000052982">
    <property type="component" value="Unassembled WGS sequence"/>
</dbReference>
<comment type="caution">
    <text evidence="1">The sequence shown here is derived from an EMBL/GenBank/DDBJ whole genome shotgun (WGS) entry which is preliminary data.</text>
</comment>
<dbReference type="EMBL" id="LMWW01000065">
    <property type="protein sequence ID" value="KUN76698.1"/>
    <property type="molecule type" value="Genomic_DNA"/>
</dbReference>
<evidence type="ECO:0000313" key="2">
    <source>
        <dbReference type="Proteomes" id="UP000052982"/>
    </source>
</evidence>
<gene>
    <name evidence="1" type="ORF">AQJ64_37610</name>
</gene>
<evidence type="ECO:0000313" key="1">
    <source>
        <dbReference type="EMBL" id="KUN76698.1"/>
    </source>
</evidence>
<organism evidence="1 2">
    <name type="scientific">Streptomyces griseoruber</name>
    <dbReference type="NCBI Taxonomy" id="1943"/>
    <lineage>
        <taxon>Bacteria</taxon>
        <taxon>Bacillati</taxon>
        <taxon>Actinomycetota</taxon>
        <taxon>Actinomycetes</taxon>
        <taxon>Kitasatosporales</taxon>
        <taxon>Streptomycetaceae</taxon>
        <taxon>Streptomyces</taxon>
    </lineage>
</organism>
<protein>
    <submittedName>
        <fullName evidence="1">Uncharacterized protein</fullName>
    </submittedName>
</protein>
<accession>A0A101SMT5</accession>